<dbReference type="InterPro" id="IPR044552">
    <property type="entry name" value="GLIP1-5/GLL25"/>
</dbReference>
<dbReference type="SUPFAM" id="SSF52266">
    <property type="entry name" value="SGNH hydrolase"/>
    <property type="match status" value="1"/>
</dbReference>
<dbReference type="CDD" id="cd01837">
    <property type="entry name" value="SGNH_plant_lipase_like"/>
    <property type="match status" value="1"/>
</dbReference>
<dbReference type="Pfam" id="PF00657">
    <property type="entry name" value="Lipase_GDSL"/>
    <property type="match status" value="1"/>
</dbReference>
<sequence length="384" mass="42867">MHSHRTKEVDSVMMQNLRGSLLVVLFVLGVAFQTHGSSKSNYRSRKHVALFIFGDSFLDAGNNNYINTTALDQANFWPYGETYFKFPTGRFSDGRLVSDFIAEHANLPLIPPFLQPGNTNYLNGANFASAGSGVLVETFKGSVISLKTQARNFKKVATWLKHELGSSDAKIFLSEAVYLFSIGSNDYLSPFLTHSALINSHSPQYVGMIIGNMTSIVKEIYERGARKFAFMNVPPLGCLPGTRILKSKGNGGCLRELSALASLHNQALSEVLLQLENELKGFKYSLYDFNTDLTRRINHPSKYGLKEGKSACCGRGPHRGVYSCGGKRGEKQFQLCYKPTEYLFWDSYHLTQGAYKQLAVRMWGYTPSSPTVRPNTIRDLFQIS</sequence>
<dbReference type="Gene3D" id="3.40.50.1110">
    <property type="entry name" value="SGNH hydrolase"/>
    <property type="match status" value="1"/>
</dbReference>
<evidence type="ECO:0000256" key="1">
    <source>
        <dbReference type="ARBA" id="ARBA00008668"/>
    </source>
</evidence>
<accession>A0AAN9LLG6</accession>
<dbReference type="Proteomes" id="UP001367508">
    <property type="component" value="Unassembled WGS sequence"/>
</dbReference>
<protein>
    <recommendedName>
        <fullName evidence="5">GDSL esterase/lipase 5-like</fullName>
    </recommendedName>
</protein>
<dbReference type="GO" id="GO:0016298">
    <property type="term" value="F:lipase activity"/>
    <property type="evidence" value="ECO:0007669"/>
    <property type="project" value="TreeGrafter"/>
</dbReference>
<evidence type="ECO:0000256" key="2">
    <source>
        <dbReference type="ARBA" id="ARBA00022729"/>
    </source>
</evidence>
<dbReference type="PANTHER" id="PTHR45966:SF4">
    <property type="entry name" value="GDSL ESTERASE_LIPASE 5"/>
    <property type="match status" value="1"/>
</dbReference>
<reference evidence="3 4" key="1">
    <citation type="submission" date="2024-01" db="EMBL/GenBank/DDBJ databases">
        <title>The genomes of 5 underutilized Papilionoideae crops provide insights into root nodulation and disease resistanc.</title>
        <authorList>
            <person name="Jiang F."/>
        </authorList>
    </citation>
    <scope>NUCLEOTIDE SEQUENCE [LARGE SCALE GENOMIC DNA]</scope>
    <source>
        <strain evidence="3">LVBAO_FW01</strain>
        <tissue evidence="3">Leaves</tissue>
    </source>
</reference>
<dbReference type="PANTHER" id="PTHR45966">
    <property type="entry name" value="GDSL-LIKE LIPASE/ACYLHYDROLASE"/>
    <property type="match status" value="1"/>
</dbReference>
<evidence type="ECO:0000313" key="3">
    <source>
        <dbReference type="EMBL" id="KAK7338220.1"/>
    </source>
</evidence>
<dbReference type="EMBL" id="JAYMYQ010000004">
    <property type="protein sequence ID" value="KAK7338220.1"/>
    <property type="molecule type" value="Genomic_DNA"/>
</dbReference>
<organism evidence="3 4">
    <name type="scientific">Canavalia gladiata</name>
    <name type="common">Sword bean</name>
    <name type="synonym">Dolichos gladiatus</name>
    <dbReference type="NCBI Taxonomy" id="3824"/>
    <lineage>
        <taxon>Eukaryota</taxon>
        <taxon>Viridiplantae</taxon>
        <taxon>Streptophyta</taxon>
        <taxon>Embryophyta</taxon>
        <taxon>Tracheophyta</taxon>
        <taxon>Spermatophyta</taxon>
        <taxon>Magnoliopsida</taxon>
        <taxon>eudicotyledons</taxon>
        <taxon>Gunneridae</taxon>
        <taxon>Pentapetalae</taxon>
        <taxon>rosids</taxon>
        <taxon>fabids</taxon>
        <taxon>Fabales</taxon>
        <taxon>Fabaceae</taxon>
        <taxon>Papilionoideae</taxon>
        <taxon>50 kb inversion clade</taxon>
        <taxon>NPAAA clade</taxon>
        <taxon>indigoferoid/millettioid clade</taxon>
        <taxon>Phaseoleae</taxon>
        <taxon>Canavalia</taxon>
    </lineage>
</organism>
<comment type="caution">
    <text evidence="3">The sequence shown here is derived from an EMBL/GenBank/DDBJ whole genome shotgun (WGS) entry which is preliminary data.</text>
</comment>
<evidence type="ECO:0000313" key="4">
    <source>
        <dbReference type="Proteomes" id="UP001367508"/>
    </source>
</evidence>
<keyword evidence="4" id="KW-1185">Reference proteome</keyword>
<dbReference type="InterPro" id="IPR036514">
    <property type="entry name" value="SGNH_hydro_sf"/>
</dbReference>
<dbReference type="InterPro" id="IPR001087">
    <property type="entry name" value="GDSL"/>
</dbReference>
<proteinExistence type="inferred from homology"/>
<comment type="similarity">
    <text evidence="1">Belongs to the 'GDSL' lipolytic enzyme family.</text>
</comment>
<gene>
    <name evidence="3" type="ORF">VNO77_18822</name>
</gene>
<keyword evidence="2" id="KW-0732">Signal</keyword>
<evidence type="ECO:0008006" key="5">
    <source>
        <dbReference type="Google" id="ProtNLM"/>
    </source>
</evidence>
<name>A0AAN9LLG6_CANGL</name>
<dbReference type="AlphaFoldDB" id="A0AAN9LLG6"/>
<dbReference type="InterPro" id="IPR035669">
    <property type="entry name" value="SGNH_plant_lipase-like"/>
</dbReference>